<dbReference type="InterPro" id="IPR036396">
    <property type="entry name" value="Cyt_P450_sf"/>
</dbReference>
<protein>
    <recommendedName>
        <fullName evidence="3">Cytochrome P450</fullName>
    </recommendedName>
</protein>
<organism evidence="1 2">
    <name type="scientific">Pleurotus eryngii</name>
    <name type="common">Boletus of the steppes</name>
    <dbReference type="NCBI Taxonomy" id="5323"/>
    <lineage>
        <taxon>Eukaryota</taxon>
        <taxon>Fungi</taxon>
        <taxon>Dikarya</taxon>
        <taxon>Basidiomycota</taxon>
        <taxon>Agaricomycotina</taxon>
        <taxon>Agaricomycetes</taxon>
        <taxon>Agaricomycetidae</taxon>
        <taxon>Agaricales</taxon>
        <taxon>Pleurotineae</taxon>
        <taxon>Pleurotaceae</taxon>
        <taxon>Pleurotus</taxon>
    </lineage>
</organism>
<dbReference type="Gene3D" id="1.10.630.10">
    <property type="entry name" value="Cytochrome P450"/>
    <property type="match status" value="1"/>
</dbReference>
<dbReference type="GO" id="GO:0020037">
    <property type="term" value="F:heme binding"/>
    <property type="evidence" value="ECO:0007669"/>
    <property type="project" value="InterPro"/>
</dbReference>
<gene>
    <name evidence="1" type="ORF">BDN71DRAFT_1450254</name>
</gene>
<sequence>MTLLSTLTLAIQASLIYAVSWVVWRTLRQYVVQSCLDNIPGPPSVSLWKGNLGQIFDTNGWSFHLNLAKKCETQSVAKIHGLFGDKQLYVHDLKAMHHIIVKDQDIYEETSLFIQCV</sequence>
<reference evidence="1" key="1">
    <citation type="submission" date="2020-11" db="EMBL/GenBank/DDBJ databases">
        <authorList>
            <consortium name="DOE Joint Genome Institute"/>
            <person name="Ahrendt S."/>
            <person name="Riley R."/>
            <person name="Andreopoulos W."/>
            <person name="Labutti K."/>
            <person name="Pangilinan J."/>
            <person name="Ruiz-Duenas F.J."/>
            <person name="Barrasa J.M."/>
            <person name="Sanchez-Garcia M."/>
            <person name="Camarero S."/>
            <person name="Miyauchi S."/>
            <person name="Serrano A."/>
            <person name="Linde D."/>
            <person name="Babiker R."/>
            <person name="Drula E."/>
            <person name="Ayuso-Fernandez I."/>
            <person name="Pacheco R."/>
            <person name="Padilla G."/>
            <person name="Ferreira P."/>
            <person name="Barriuso J."/>
            <person name="Kellner H."/>
            <person name="Castanera R."/>
            <person name="Alfaro M."/>
            <person name="Ramirez L."/>
            <person name="Pisabarro A.G."/>
            <person name="Kuo A."/>
            <person name="Tritt A."/>
            <person name="Lipzen A."/>
            <person name="He G."/>
            <person name="Yan M."/>
            <person name="Ng V."/>
            <person name="Cullen D."/>
            <person name="Martin F."/>
            <person name="Rosso M.-N."/>
            <person name="Henrissat B."/>
            <person name="Hibbett D."/>
            <person name="Martinez A.T."/>
            <person name="Grigoriev I.V."/>
        </authorList>
    </citation>
    <scope>NUCLEOTIDE SEQUENCE</scope>
    <source>
        <strain evidence="1">ATCC 90797</strain>
    </source>
</reference>
<dbReference type="GO" id="GO:0005506">
    <property type="term" value="F:iron ion binding"/>
    <property type="evidence" value="ECO:0007669"/>
    <property type="project" value="InterPro"/>
</dbReference>
<name>A0A9P6D5G6_PLEER</name>
<evidence type="ECO:0000313" key="2">
    <source>
        <dbReference type="Proteomes" id="UP000807025"/>
    </source>
</evidence>
<dbReference type="Proteomes" id="UP000807025">
    <property type="component" value="Unassembled WGS sequence"/>
</dbReference>
<dbReference type="AlphaFoldDB" id="A0A9P6D5G6"/>
<proteinExistence type="predicted"/>
<comment type="caution">
    <text evidence="1">The sequence shown here is derived from an EMBL/GenBank/DDBJ whole genome shotgun (WGS) entry which is preliminary data.</text>
</comment>
<dbReference type="GO" id="GO:0016705">
    <property type="term" value="F:oxidoreductase activity, acting on paired donors, with incorporation or reduction of molecular oxygen"/>
    <property type="evidence" value="ECO:0007669"/>
    <property type="project" value="InterPro"/>
</dbReference>
<keyword evidence="2" id="KW-1185">Reference proteome</keyword>
<accession>A0A9P6D5G6</accession>
<dbReference type="EMBL" id="MU154585">
    <property type="protein sequence ID" value="KAF9493431.1"/>
    <property type="molecule type" value="Genomic_DNA"/>
</dbReference>
<dbReference type="GO" id="GO:0004497">
    <property type="term" value="F:monooxygenase activity"/>
    <property type="evidence" value="ECO:0007669"/>
    <property type="project" value="InterPro"/>
</dbReference>
<evidence type="ECO:0000313" key="1">
    <source>
        <dbReference type="EMBL" id="KAF9493431.1"/>
    </source>
</evidence>
<evidence type="ECO:0008006" key="3">
    <source>
        <dbReference type="Google" id="ProtNLM"/>
    </source>
</evidence>
<dbReference type="OrthoDB" id="1470350at2759"/>